<keyword evidence="3" id="KW-1185">Reference proteome</keyword>
<keyword evidence="1" id="KW-0472">Membrane</keyword>
<dbReference type="EMBL" id="BAAACW010000061">
    <property type="protein sequence ID" value="GAA0359381.1"/>
    <property type="molecule type" value="Genomic_DNA"/>
</dbReference>
<feature type="transmembrane region" description="Helical" evidence="1">
    <location>
        <begin position="7"/>
        <end position="27"/>
    </location>
</feature>
<evidence type="ECO:0000313" key="2">
    <source>
        <dbReference type="EMBL" id="GAA0359381.1"/>
    </source>
</evidence>
<gene>
    <name evidence="2" type="ORF">GCM10008932_10000</name>
</gene>
<reference evidence="3" key="1">
    <citation type="journal article" date="2019" name="Int. J. Syst. Evol. Microbiol.">
        <title>The Global Catalogue of Microorganisms (GCM) 10K type strain sequencing project: providing services to taxonomists for standard genome sequencing and annotation.</title>
        <authorList>
            <consortium name="The Broad Institute Genomics Platform"/>
            <consortium name="The Broad Institute Genome Sequencing Center for Infectious Disease"/>
            <person name="Wu L."/>
            <person name="Ma J."/>
        </authorList>
    </citation>
    <scope>NUCLEOTIDE SEQUENCE [LARGE SCALE GENOMIC DNA]</scope>
    <source>
        <strain evidence="3">JCM 12662</strain>
    </source>
</reference>
<evidence type="ECO:0000313" key="3">
    <source>
        <dbReference type="Proteomes" id="UP001501166"/>
    </source>
</evidence>
<dbReference type="Proteomes" id="UP001501166">
    <property type="component" value="Unassembled WGS sequence"/>
</dbReference>
<accession>A0ABP3H5H0</accession>
<proteinExistence type="predicted"/>
<name>A0ABP3H5H0_9LACT</name>
<evidence type="ECO:0000256" key="1">
    <source>
        <dbReference type="SAM" id="Phobius"/>
    </source>
</evidence>
<comment type="caution">
    <text evidence="2">The sequence shown here is derived from an EMBL/GenBank/DDBJ whole genome shotgun (WGS) entry which is preliminary data.</text>
</comment>
<keyword evidence="1" id="KW-0812">Transmembrane</keyword>
<evidence type="ECO:0008006" key="4">
    <source>
        <dbReference type="Google" id="ProtNLM"/>
    </source>
</evidence>
<keyword evidence="1" id="KW-1133">Transmembrane helix</keyword>
<organism evidence="2 3">
    <name type="scientific">Alkalibacterium iburiense</name>
    <dbReference type="NCBI Taxonomy" id="290589"/>
    <lineage>
        <taxon>Bacteria</taxon>
        <taxon>Bacillati</taxon>
        <taxon>Bacillota</taxon>
        <taxon>Bacilli</taxon>
        <taxon>Lactobacillales</taxon>
        <taxon>Carnobacteriaceae</taxon>
        <taxon>Alkalibacterium</taxon>
    </lineage>
</organism>
<sequence>MSNYKKIFSGLLFLLILGFCLYIVYLYRDITAINEAIAEEGWTQSIETERTGFDFKTGSFYKHVTYKDSDGIDYYYIVNRYLGSDSGIVFSIAMDEENVDIDDSTKPYQLQYSE</sequence>
<dbReference type="RefSeq" id="WP_343754516.1">
    <property type="nucleotide sequence ID" value="NZ_BAAACW010000061.1"/>
</dbReference>
<protein>
    <recommendedName>
        <fullName evidence="4">DUF3139 domain-containing protein</fullName>
    </recommendedName>
</protein>